<dbReference type="OrthoDB" id="190201at2759"/>
<dbReference type="EMBL" id="BFAD01000015">
    <property type="protein sequence ID" value="GBE89276.1"/>
    <property type="molecule type" value="Genomic_DNA"/>
</dbReference>
<proteinExistence type="predicted"/>
<evidence type="ECO:0000313" key="1">
    <source>
        <dbReference type="EMBL" id="GBE89276.1"/>
    </source>
</evidence>
<dbReference type="InParanoid" id="A0A401H4A4"/>
<comment type="caution">
    <text evidence="1">The sequence shown here is derived from an EMBL/GenBank/DDBJ whole genome shotgun (WGS) entry which is preliminary data.</text>
</comment>
<dbReference type="STRING" id="139825.A0A401H4A4"/>
<dbReference type="Proteomes" id="UP000287166">
    <property type="component" value="Unassembled WGS sequence"/>
</dbReference>
<sequence length="72" mass="8630">MKDWTVIDRLHLVRVPTFLINGRGDMAQDFVVAPFFQKISKVKWVTFENSSHTPFWEEREKFMKLVAEFLKL</sequence>
<protein>
    <recommendedName>
        <fullName evidence="3">Proline iminopeptidase</fullName>
    </recommendedName>
</protein>
<accession>A0A401H4A4</accession>
<organism evidence="1 2">
    <name type="scientific">Sparassis crispa</name>
    <dbReference type="NCBI Taxonomy" id="139825"/>
    <lineage>
        <taxon>Eukaryota</taxon>
        <taxon>Fungi</taxon>
        <taxon>Dikarya</taxon>
        <taxon>Basidiomycota</taxon>
        <taxon>Agaricomycotina</taxon>
        <taxon>Agaricomycetes</taxon>
        <taxon>Polyporales</taxon>
        <taxon>Sparassidaceae</taxon>
        <taxon>Sparassis</taxon>
    </lineage>
</organism>
<dbReference type="InterPro" id="IPR029058">
    <property type="entry name" value="AB_hydrolase_fold"/>
</dbReference>
<dbReference type="Gene3D" id="3.40.50.1820">
    <property type="entry name" value="alpha/beta hydrolase"/>
    <property type="match status" value="1"/>
</dbReference>
<keyword evidence="2" id="KW-1185">Reference proteome</keyword>
<evidence type="ECO:0000313" key="2">
    <source>
        <dbReference type="Proteomes" id="UP000287166"/>
    </source>
</evidence>
<dbReference type="GeneID" id="38786193"/>
<dbReference type="AlphaFoldDB" id="A0A401H4A4"/>
<reference evidence="1 2" key="1">
    <citation type="journal article" date="2018" name="Sci. Rep.">
        <title>Genome sequence of the cauliflower mushroom Sparassis crispa (Hanabiratake) and its association with beneficial usage.</title>
        <authorList>
            <person name="Kiyama R."/>
            <person name="Furutani Y."/>
            <person name="Kawaguchi K."/>
            <person name="Nakanishi T."/>
        </authorList>
    </citation>
    <scope>NUCLEOTIDE SEQUENCE [LARGE SCALE GENOMIC DNA]</scope>
</reference>
<dbReference type="SUPFAM" id="SSF53474">
    <property type="entry name" value="alpha/beta-Hydrolases"/>
    <property type="match status" value="1"/>
</dbReference>
<dbReference type="RefSeq" id="XP_027620189.1">
    <property type="nucleotide sequence ID" value="XM_027764388.1"/>
</dbReference>
<name>A0A401H4A4_9APHY</name>
<gene>
    <name evidence="1" type="ORF">SCP_1502840</name>
</gene>
<evidence type="ECO:0008006" key="3">
    <source>
        <dbReference type="Google" id="ProtNLM"/>
    </source>
</evidence>